<dbReference type="Proteomes" id="UP000659904">
    <property type="component" value="Unassembled WGS sequence"/>
</dbReference>
<dbReference type="AlphaFoldDB" id="A0A8J3KAG1"/>
<evidence type="ECO:0000259" key="7">
    <source>
        <dbReference type="Pfam" id="PF08281"/>
    </source>
</evidence>
<evidence type="ECO:0000256" key="1">
    <source>
        <dbReference type="ARBA" id="ARBA00010641"/>
    </source>
</evidence>
<dbReference type="InterPro" id="IPR013249">
    <property type="entry name" value="RNA_pol_sigma70_r4_t2"/>
</dbReference>
<comment type="subunit">
    <text evidence="2">Interacts transiently with the RNA polymerase catalytic core formed by RpoA, RpoB, RpoC and RpoZ (2 alpha, 1 beta, 1 beta' and 1 omega subunit) to form the RNA polymerase holoenzyme that can initiate transcription.</text>
</comment>
<organism evidence="8 9">
    <name type="scientific">Catellatospora citrea</name>
    <dbReference type="NCBI Taxonomy" id="53366"/>
    <lineage>
        <taxon>Bacteria</taxon>
        <taxon>Bacillati</taxon>
        <taxon>Actinomycetota</taxon>
        <taxon>Actinomycetes</taxon>
        <taxon>Micromonosporales</taxon>
        <taxon>Micromonosporaceae</taxon>
        <taxon>Catellatospora</taxon>
    </lineage>
</organism>
<dbReference type="SUPFAM" id="SSF54427">
    <property type="entry name" value="NTF2-like"/>
    <property type="match status" value="1"/>
</dbReference>
<dbReference type="GO" id="GO:0003677">
    <property type="term" value="F:DNA binding"/>
    <property type="evidence" value="ECO:0007669"/>
    <property type="project" value="InterPro"/>
</dbReference>
<comment type="similarity">
    <text evidence="1">Belongs to the sigma-70 factor family. ECF subfamily.</text>
</comment>
<dbReference type="GO" id="GO:0006352">
    <property type="term" value="P:DNA-templated transcription initiation"/>
    <property type="evidence" value="ECO:0007669"/>
    <property type="project" value="InterPro"/>
</dbReference>
<name>A0A8J3KAG1_9ACTN</name>
<evidence type="ECO:0000256" key="5">
    <source>
        <dbReference type="ARBA" id="ARBA00023163"/>
    </source>
</evidence>
<reference evidence="8 9" key="1">
    <citation type="submission" date="2021-01" db="EMBL/GenBank/DDBJ databases">
        <title>Whole genome shotgun sequence of Catellatospora citrea NBRC 14495.</title>
        <authorList>
            <person name="Komaki H."/>
            <person name="Tamura T."/>
        </authorList>
    </citation>
    <scope>NUCLEOTIDE SEQUENCE [LARGE SCALE GENOMIC DNA]</scope>
    <source>
        <strain evidence="8 9">NBRC 14495</strain>
    </source>
</reference>
<accession>A0A8J3KAG1</accession>
<evidence type="ECO:0000313" key="9">
    <source>
        <dbReference type="Proteomes" id="UP000659904"/>
    </source>
</evidence>
<evidence type="ECO:0000256" key="2">
    <source>
        <dbReference type="ARBA" id="ARBA00011344"/>
    </source>
</evidence>
<dbReference type="RefSeq" id="WP_120320701.1">
    <property type="nucleotide sequence ID" value="NZ_RAPR01000001.1"/>
</dbReference>
<dbReference type="NCBIfam" id="TIGR02937">
    <property type="entry name" value="sigma70-ECF"/>
    <property type="match status" value="1"/>
</dbReference>
<dbReference type="InterPro" id="IPR052704">
    <property type="entry name" value="ECF_Sigma-70_Domain"/>
</dbReference>
<dbReference type="InterPro" id="IPR032710">
    <property type="entry name" value="NTF2-like_dom_sf"/>
</dbReference>
<evidence type="ECO:0000259" key="6">
    <source>
        <dbReference type="Pfam" id="PF04542"/>
    </source>
</evidence>
<dbReference type="SUPFAM" id="SSF88659">
    <property type="entry name" value="Sigma3 and sigma4 domains of RNA polymerase sigma factors"/>
    <property type="match status" value="1"/>
</dbReference>
<evidence type="ECO:0000256" key="4">
    <source>
        <dbReference type="ARBA" id="ARBA00023082"/>
    </source>
</evidence>
<comment type="caution">
    <text evidence="8">The sequence shown here is derived from an EMBL/GenBank/DDBJ whole genome shotgun (WGS) entry which is preliminary data.</text>
</comment>
<dbReference type="CDD" id="cd06171">
    <property type="entry name" value="Sigma70_r4"/>
    <property type="match status" value="1"/>
</dbReference>
<dbReference type="InterPro" id="IPR036388">
    <property type="entry name" value="WH-like_DNA-bd_sf"/>
</dbReference>
<dbReference type="InterPro" id="IPR013325">
    <property type="entry name" value="RNA_pol_sigma_r2"/>
</dbReference>
<keyword evidence="5" id="KW-0804">Transcription</keyword>
<dbReference type="InterPro" id="IPR014284">
    <property type="entry name" value="RNA_pol_sigma-70_dom"/>
</dbReference>
<dbReference type="Gene3D" id="3.10.450.50">
    <property type="match status" value="1"/>
</dbReference>
<dbReference type="PANTHER" id="PTHR30173:SF36">
    <property type="entry name" value="ECF RNA POLYMERASE SIGMA FACTOR SIGJ"/>
    <property type="match status" value="1"/>
</dbReference>
<feature type="domain" description="RNA polymerase sigma-70 region 2" evidence="6">
    <location>
        <begin position="15"/>
        <end position="78"/>
    </location>
</feature>
<dbReference type="GO" id="GO:0016987">
    <property type="term" value="F:sigma factor activity"/>
    <property type="evidence" value="ECO:0007669"/>
    <property type="project" value="UniProtKB-KW"/>
</dbReference>
<dbReference type="PANTHER" id="PTHR30173">
    <property type="entry name" value="SIGMA 19 FACTOR"/>
    <property type="match status" value="1"/>
</dbReference>
<dbReference type="InterPro" id="IPR007627">
    <property type="entry name" value="RNA_pol_sigma70_r2"/>
</dbReference>
<dbReference type="Gene3D" id="1.10.10.10">
    <property type="entry name" value="Winged helix-like DNA-binding domain superfamily/Winged helix DNA-binding domain"/>
    <property type="match status" value="1"/>
</dbReference>
<evidence type="ECO:0000313" key="8">
    <source>
        <dbReference type="EMBL" id="GIF96271.1"/>
    </source>
</evidence>
<dbReference type="Gene3D" id="1.10.1740.10">
    <property type="match status" value="1"/>
</dbReference>
<feature type="domain" description="RNA polymerase sigma factor 70 region 4 type 2" evidence="7">
    <location>
        <begin position="115"/>
        <end position="162"/>
    </location>
</feature>
<dbReference type="EMBL" id="BONH01000004">
    <property type="protein sequence ID" value="GIF96271.1"/>
    <property type="molecule type" value="Genomic_DNA"/>
</dbReference>
<proteinExistence type="inferred from homology"/>
<gene>
    <name evidence="8" type="ORF">Cci01nite_13650</name>
</gene>
<dbReference type="Pfam" id="PF04542">
    <property type="entry name" value="Sigma70_r2"/>
    <property type="match status" value="1"/>
</dbReference>
<sequence>MTAHTELCPADVAVFEQHRPVLLGVAYRMLGSWWDAEDVLQDAWLRWHGADREAIADPGRWLVTVTTRLALDQLRSARHRRETYPGTWLPEPIPVGIQVGDPAETAQQRDTLSLAALRLMERLTPPERGVYLLRETFELPYEEIADVLGLTETNARQLHRRAADRIGEDRERFSVDGAEHRALVARFLAAAVTGERAALQAMLADEVTLWSDGGGKARAAVNPVVGAPRVARFLAGVSAKNTDIEWLLLEVNGGPAALVRLGMRWSLMTWETDRGRLAAIQLLSNPDKVSALGLFAHDRNSAAQARAALALL</sequence>
<keyword evidence="4" id="KW-0731">Sigma factor</keyword>
<keyword evidence="9" id="KW-1185">Reference proteome</keyword>
<dbReference type="InterPro" id="IPR013324">
    <property type="entry name" value="RNA_pol_sigma_r3/r4-like"/>
</dbReference>
<dbReference type="SUPFAM" id="SSF88946">
    <property type="entry name" value="Sigma2 domain of RNA polymerase sigma factors"/>
    <property type="match status" value="1"/>
</dbReference>
<dbReference type="Pfam" id="PF08281">
    <property type="entry name" value="Sigma70_r4_2"/>
    <property type="match status" value="1"/>
</dbReference>
<evidence type="ECO:0000256" key="3">
    <source>
        <dbReference type="ARBA" id="ARBA00023015"/>
    </source>
</evidence>
<protein>
    <submittedName>
        <fullName evidence="8">RNA polymerase sigma24 factor</fullName>
    </submittedName>
</protein>
<dbReference type="NCBIfam" id="NF007214">
    <property type="entry name" value="PRK09636.1"/>
    <property type="match status" value="1"/>
</dbReference>
<keyword evidence="3" id="KW-0805">Transcription regulation</keyword>